<feature type="domain" description="Protein kinase" evidence="2">
    <location>
        <begin position="35"/>
        <end position="305"/>
    </location>
</feature>
<accession>A0ABM7V6E6</accession>
<evidence type="ECO:0000256" key="1">
    <source>
        <dbReference type="SAM" id="Phobius"/>
    </source>
</evidence>
<dbReference type="Gene3D" id="1.10.510.10">
    <property type="entry name" value="Transferase(Phosphotransferase) domain 1"/>
    <property type="match status" value="1"/>
</dbReference>
<dbReference type="SMART" id="SM00220">
    <property type="entry name" value="S_TKc"/>
    <property type="match status" value="1"/>
</dbReference>
<evidence type="ECO:0000313" key="4">
    <source>
        <dbReference type="Proteomes" id="UP001319867"/>
    </source>
</evidence>
<proteinExistence type="predicted"/>
<reference evidence="3 4" key="2">
    <citation type="journal article" date="2022" name="Microorganisms">
        <title>Complete Genome Sequences of Two Flavobacterium ammonificans Strains and a Flavobacterium ammoniigenes Strain of Ammonifying Bacterioplankton Isolated from Surface River Water.</title>
        <authorList>
            <person name="Suda W."/>
            <person name="Ogata Y."/>
            <person name="Shindo C."/>
            <person name="Watanabe K."/>
        </authorList>
    </citation>
    <scope>NUCLEOTIDE SEQUENCE [LARGE SCALE GENOMIC DNA]</scope>
    <source>
        <strain evidence="3 4">GENT5</strain>
    </source>
</reference>
<evidence type="ECO:0000313" key="3">
    <source>
        <dbReference type="EMBL" id="BDB55118.1"/>
    </source>
</evidence>
<dbReference type="Proteomes" id="UP001319867">
    <property type="component" value="Chromosome"/>
</dbReference>
<evidence type="ECO:0000259" key="2">
    <source>
        <dbReference type="PROSITE" id="PS50011"/>
    </source>
</evidence>
<dbReference type="InterPro" id="IPR011009">
    <property type="entry name" value="Kinase-like_dom_sf"/>
</dbReference>
<keyword evidence="1" id="KW-0472">Membrane</keyword>
<dbReference type="InterPro" id="IPR000719">
    <property type="entry name" value="Prot_kinase_dom"/>
</dbReference>
<dbReference type="EMBL" id="AP025184">
    <property type="protein sequence ID" value="BDB55118.1"/>
    <property type="molecule type" value="Genomic_DNA"/>
</dbReference>
<organism evidence="3 4">
    <name type="scientific">Flavobacterium ammoniigenes</name>
    <dbReference type="NCBI Taxonomy" id="1751095"/>
    <lineage>
        <taxon>Bacteria</taxon>
        <taxon>Pseudomonadati</taxon>
        <taxon>Bacteroidota</taxon>
        <taxon>Flavobacteriia</taxon>
        <taxon>Flavobacteriales</taxon>
        <taxon>Flavobacteriaceae</taxon>
        <taxon>Flavobacterium</taxon>
    </lineage>
</organism>
<name>A0ABM7V6E6_9FLAO</name>
<keyword evidence="1" id="KW-0812">Transmembrane</keyword>
<dbReference type="SUPFAM" id="SSF56112">
    <property type="entry name" value="Protein kinase-like (PK-like)"/>
    <property type="match status" value="1"/>
</dbReference>
<keyword evidence="1" id="KW-1133">Transmembrane helix</keyword>
<protein>
    <recommendedName>
        <fullName evidence="2">Protein kinase domain-containing protein</fullName>
    </recommendedName>
</protein>
<keyword evidence="4" id="KW-1185">Reference proteome</keyword>
<dbReference type="PROSITE" id="PS50011">
    <property type="entry name" value="PROTEIN_KINASE_DOM"/>
    <property type="match status" value="1"/>
</dbReference>
<dbReference type="RefSeq" id="WP_229316508.1">
    <property type="nucleotide sequence ID" value="NZ_AP025184.1"/>
</dbReference>
<sequence length="591" mass="68772">MFPTLSEYNKTIQIHGANAFSNLRNLFFIPARTTPIKIYSFGSGSFAVVFKALENNKEFAIRCFIGTDIDYVERYRKIDSYLKTIKEDWKTDIEFLENEIEINGKLFPIVKMDWAEGKLLDKYLNDNLQNNVILYELQKQILKTSRNLEKNKIAHGDIQCGNIIVKEVTGKPQVKLIDYDGMYIPDFQGKKQIERGRSEFQHPKRDSFEFNEEIDRFSFWVILCALEALKFDKTLWNEVMQGGFNTLDNLLFVANDFNNPSQSKLFNRLEKLNQRSLNFYLDKLKFALYNSKIDEIRLFEDNQSFEPNIQKTEPIPDYKTQNQFVRLKITSLPSGASVRNNQYESIGITPLTLNKYDYINQEIRIILGTKSKSIVVNELGNDIYIDFEQIKVAKPIIKKEEPDSSFTPEQKSSFESDPIIWVGLLLIVLLVCFSIFQITKNNNIDYSTEEVAVDTTAMAVDDFTVSVDSSVNLIDVDTISNVMEEQAISNEAPSTKNYVDVASSLYRNYFIGRWRDDNSSFIIYDDGDYYIKWDNGSEKWSKWQYYEGKLYFGTGYNDSMIRQYILSNEENSFRYVQEGSSTVYYAFRVSN</sequence>
<reference evidence="3 4" key="1">
    <citation type="journal article" date="2022" name="Int. J. Syst. Evol. Microbiol.">
        <title>Flavobacterium ammonificans sp. nov. and Flavobacterium ammoniigenes sp. nov., ammonifying bacteria isolated from surface river water.</title>
        <authorList>
            <person name="Watanabe K."/>
            <person name="Kitamura T."/>
            <person name="Ogata Y."/>
            <person name="Shindo C."/>
            <person name="Suda W."/>
        </authorList>
    </citation>
    <scope>NUCLEOTIDE SEQUENCE [LARGE SCALE GENOMIC DNA]</scope>
    <source>
        <strain evidence="3 4">GENT5</strain>
    </source>
</reference>
<feature type="transmembrane region" description="Helical" evidence="1">
    <location>
        <begin position="418"/>
        <end position="436"/>
    </location>
</feature>
<gene>
    <name evidence="3" type="ORF">GENT5_14230</name>
</gene>